<feature type="transmembrane region" description="Helical" evidence="8">
    <location>
        <begin position="413"/>
        <end position="431"/>
    </location>
</feature>
<keyword evidence="2" id="KW-1003">Cell membrane</keyword>
<dbReference type="RefSeq" id="WP_133996071.1">
    <property type="nucleotide sequence ID" value="NZ_SODV01000002.1"/>
</dbReference>
<evidence type="ECO:0000313" key="11">
    <source>
        <dbReference type="Proteomes" id="UP000294498"/>
    </source>
</evidence>
<feature type="transmembrane region" description="Helical" evidence="8">
    <location>
        <begin position="271"/>
        <end position="293"/>
    </location>
</feature>
<keyword evidence="5 8" id="KW-0812">Transmembrane</keyword>
<gene>
    <name evidence="10" type="ORF">EDB95_3924</name>
</gene>
<keyword evidence="7 8" id="KW-0472">Membrane</keyword>
<evidence type="ECO:0000256" key="4">
    <source>
        <dbReference type="ARBA" id="ARBA00022679"/>
    </source>
</evidence>
<dbReference type="Pfam" id="PF13231">
    <property type="entry name" value="PMT_2"/>
    <property type="match status" value="1"/>
</dbReference>
<evidence type="ECO:0000256" key="5">
    <source>
        <dbReference type="ARBA" id="ARBA00022692"/>
    </source>
</evidence>
<dbReference type="InterPro" id="IPR038731">
    <property type="entry name" value="RgtA/B/C-like"/>
</dbReference>
<protein>
    <submittedName>
        <fullName evidence="10">4-amino-4-deoxy-L-arabinose transferase-like glycosyltransferase</fullName>
    </submittedName>
</protein>
<keyword evidence="6 8" id="KW-1133">Transmembrane helix</keyword>
<feature type="transmembrane region" description="Helical" evidence="8">
    <location>
        <begin position="164"/>
        <end position="196"/>
    </location>
</feature>
<feature type="transmembrane region" description="Helical" evidence="8">
    <location>
        <begin position="313"/>
        <end position="330"/>
    </location>
</feature>
<comment type="caution">
    <text evidence="10">The sequence shown here is derived from an EMBL/GenBank/DDBJ whole genome shotgun (WGS) entry which is preliminary data.</text>
</comment>
<evidence type="ECO:0000256" key="2">
    <source>
        <dbReference type="ARBA" id="ARBA00022475"/>
    </source>
</evidence>
<evidence type="ECO:0000259" key="9">
    <source>
        <dbReference type="Pfam" id="PF13231"/>
    </source>
</evidence>
<accession>A0A4R8DEW5</accession>
<dbReference type="EMBL" id="SODV01000002">
    <property type="protein sequence ID" value="TDW96101.1"/>
    <property type="molecule type" value="Genomic_DNA"/>
</dbReference>
<feature type="transmembrane region" description="Helical" evidence="8">
    <location>
        <begin position="360"/>
        <end position="382"/>
    </location>
</feature>
<feature type="transmembrane region" description="Helical" evidence="8">
    <location>
        <begin position="388"/>
        <end position="406"/>
    </location>
</feature>
<feature type="transmembrane region" description="Helical" evidence="8">
    <location>
        <begin position="92"/>
        <end position="110"/>
    </location>
</feature>
<dbReference type="PANTHER" id="PTHR33908">
    <property type="entry name" value="MANNOSYLTRANSFERASE YKCB-RELATED"/>
    <property type="match status" value="1"/>
</dbReference>
<evidence type="ECO:0000256" key="7">
    <source>
        <dbReference type="ARBA" id="ARBA00023136"/>
    </source>
</evidence>
<dbReference type="PROSITE" id="PS51257">
    <property type="entry name" value="PROKAR_LIPOPROTEIN"/>
    <property type="match status" value="1"/>
</dbReference>
<feature type="domain" description="Glycosyltransferase RgtA/B/C/D-like" evidence="9">
    <location>
        <begin position="64"/>
        <end position="220"/>
    </location>
</feature>
<dbReference type="PANTHER" id="PTHR33908:SF3">
    <property type="entry name" value="UNDECAPRENYL PHOSPHATE-ALPHA-4-AMINO-4-DEOXY-L-ARABINOSE ARABINOSYL TRANSFERASE"/>
    <property type="match status" value="1"/>
</dbReference>
<feature type="transmembrane region" description="Helical" evidence="8">
    <location>
        <begin position="116"/>
        <end position="132"/>
    </location>
</feature>
<dbReference type="GO" id="GO:0009103">
    <property type="term" value="P:lipopolysaccharide biosynthetic process"/>
    <property type="evidence" value="ECO:0007669"/>
    <property type="project" value="TreeGrafter"/>
</dbReference>
<name>A0A4R8DEW5_9BACT</name>
<evidence type="ECO:0000256" key="3">
    <source>
        <dbReference type="ARBA" id="ARBA00022676"/>
    </source>
</evidence>
<dbReference type="OrthoDB" id="9178203at2"/>
<keyword evidence="11" id="KW-1185">Reference proteome</keyword>
<reference evidence="10 11" key="1">
    <citation type="submission" date="2019-03" db="EMBL/GenBank/DDBJ databases">
        <title>Genomic Encyclopedia of Type Strains, Phase IV (KMG-IV): sequencing the most valuable type-strain genomes for metagenomic binning, comparative biology and taxonomic classification.</title>
        <authorList>
            <person name="Goeker M."/>
        </authorList>
    </citation>
    <scope>NUCLEOTIDE SEQUENCE [LARGE SCALE GENOMIC DNA]</scope>
    <source>
        <strain evidence="10 11">DSM 100059</strain>
    </source>
</reference>
<keyword evidence="4 10" id="KW-0808">Transferase</keyword>
<evidence type="ECO:0000256" key="6">
    <source>
        <dbReference type="ARBA" id="ARBA00022989"/>
    </source>
</evidence>
<dbReference type="Proteomes" id="UP000294498">
    <property type="component" value="Unassembled WGS sequence"/>
</dbReference>
<proteinExistence type="predicted"/>
<dbReference type="AlphaFoldDB" id="A0A4R8DEW5"/>
<comment type="subcellular location">
    <subcellularLocation>
        <location evidence="1">Cell membrane</location>
        <topology evidence="1">Multi-pass membrane protein</topology>
    </subcellularLocation>
</comment>
<evidence type="ECO:0000256" key="1">
    <source>
        <dbReference type="ARBA" id="ARBA00004651"/>
    </source>
</evidence>
<feature type="transmembrane region" description="Helical" evidence="8">
    <location>
        <begin position="208"/>
        <end position="227"/>
    </location>
</feature>
<dbReference type="GO" id="GO:0016763">
    <property type="term" value="F:pentosyltransferase activity"/>
    <property type="evidence" value="ECO:0007669"/>
    <property type="project" value="TreeGrafter"/>
</dbReference>
<sequence length="549" mass="63100">MQTSNRGFVPLCLALIGACAVCYLFGWVIPLMEIDAVQYANISREMLHNGTYLQLYDQGKDYLDKPPMLFWLGALSMRIFGVHDWAYRLPSFFFALLAVYSTYRLALLFYKKEIAALSALVLASCQALFLINHDVRTDTMLMGWVTLALWQLAAWYRSGAWRHLLLASIALAGGMMTKGPIALMVPVFCFLPHFVLQRNFRQFFRWEYLALLVLIGLLLIPMCIGLYQQYDLHPGKVIDGKEIRSGLRFFFWTQSFGRITGESQWHENDSFFFLFQNMLWSFLPWIIFFVVGLFRDLRHIVRSRFRLPEGEEWITTGGFLLTYCCLGLSHYQLPHYIFVVFPLAAIIAGKAVYETASGKVLWVTHLVIFCLLWVALFAVVFLPFPTPVGFKVALVIAALVWLWLLIRYQGTRLTRLVVLGVGTMLAVNFFVDFCFYPRLLDYQLHSVVMTGMAEQHIAPERLFVYNMDEERALDFYTNHLYAHTGDPDTLSDGFILTNKAGLDSLGNRFDVIYTGGFFHVSTLDIGFLNPSTRATELTPVYILRKRSPR</sequence>
<feature type="transmembrane region" description="Helical" evidence="8">
    <location>
        <begin position="7"/>
        <end position="29"/>
    </location>
</feature>
<evidence type="ECO:0000256" key="8">
    <source>
        <dbReference type="SAM" id="Phobius"/>
    </source>
</evidence>
<dbReference type="GO" id="GO:0010041">
    <property type="term" value="P:response to iron(III) ion"/>
    <property type="evidence" value="ECO:0007669"/>
    <property type="project" value="TreeGrafter"/>
</dbReference>
<dbReference type="GO" id="GO:0005886">
    <property type="term" value="C:plasma membrane"/>
    <property type="evidence" value="ECO:0007669"/>
    <property type="project" value="UniProtKB-SubCell"/>
</dbReference>
<dbReference type="InterPro" id="IPR050297">
    <property type="entry name" value="LipidA_mod_glycosyltrf_83"/>
</dbReference>
<feature type="transmembrane region" description="Helical" evidence="8">
    <location>
        <begin position="336"/>
        <end position="353"/>
    </location>
</feature>
<evidence type="ECO:0000313" key="10">
    <source>
        <dbReference type="EMBL" id="TDW96101.1"/>
    </source>
</evidence>
<organism evidence="10 11">
    <name type="scientific">Dinghuibacter silviterrae</name>
    <dbReference type="NCBI Taxonomy" id="1539049"/>
    <lineage>
        <taxon>Bacteria</taxon>
        <taxon>Pseudomonadati</taxon>
        <taxon>Bacteroidota</taxon>
        <taxon>Chitinophagia</taxon>
        <taxon>Chitinophagales</taxon>
        <taxon>Chitinophagaceae</taxon>
        <taxon>Dinghuibacter</taxon>
    </lineage>
</organism>
<keyword evidence="3" id="KW-0328">Glycosyltransferase</keyword>